<proteinExistence type="predicted"/>
<dbReference type="STRING" id="1307761.L21SP2_2826"/>
<protein>
    <submittedName>
        <fullName evidence="1">Uncharacterized protein</fullName>
    </submittedName>
</protein>
<dbReference type="KEGG" id="slr:L21SP2_2826"/>
<evidence type="ECO:0000313" key="1">
    <source>
        <dbReference type="EMBL" id="AHC16176.1"/>
    </source>
</evidence>
<dbReference type="AlphaFoldDB" id="V5WM48"/>
<organism evidence="1 2">
    <name type="scientific">Salinispira pacifica</name>
    <dbReference type="NCBI Taxonomy" id="1307761"/>
    <lineage>
        <taxon>Bacteria</taxon>
        <taxon>Pseudomonadati</taxon>
        <taxon>Spirochaetota</taxon>
        <taxon>Spirochaetia</taxon>
        <taxon>Spirochaetales</taxon>
        <taxon>Spirochaetaceae</taxon>
        <taxon>Salinispira</taxon>
    </lineage>
</organism>
<name>V5WM48_9SPIO</name>
<dbReference type="HOGENOM" id="CLU_1757530_0_0_12"/>
<dbReference type="OrthoDB" id="369831at2"/>
<accession>V5WM48</accession>
<dbReference type="Proteomes" id="UP000018680">
    <property type="component" value="Chromosome"/>
</dbReference>
<dbReference type="RefSeq" id="WP_024269073.1">
    <property type="nucleotide sequence ID" value="NC_023035.1"/>
</dbReference>
<keyword evidence="2" id="KW-1185">Reference proteome</keyword>
<gene>
    <name evidence="1" type="ORF">L21SP2_2826</name>
</gene>
<dbReference type="EMBL" id="CP006939">
    <property type="protein sequence ID" value="AHC16176.1"/>
    <property type="molecule type" value="Genomic_DNA"/>
</dbReference>
<sequence>MELSAANLNLHNQQRLPATTIPLSQMLRPRTVGGKVAVNVRDFSVYAQFKHITVSPSPDNASGYSSSRLRVLDTLIDRLVQMKERSMERDSEKDVSGLSTEAIDAMIQEYAQKYRNLQSQGIQGISRDLGANFGVHDSENALLLNMTA</sequence>
<reference evidence="1 2" key="1">
    <citation type="journal article" date="2015" name="Stand. Genomic Sci.">
        <title>Complete genome sequence and description of Salinispira pacifica gen. nov., sp. nov., a novel spirochaete isolated form a hypersaline microbial mat.</title>
        <authorList>
            <person name="Ben Hania W."/>
            <person name="Joseph M."/>
            <person name="Schumann P."/>
            <person name="Bunk B."/>
            <person name="Fiebig A."/>
            <person name="Sproer C."/>
            <person name="Klenk H.P."/>
            <person name="Fardeau M.L."/>
            <person name="Spring S."/>
        </authorList>
    </citation>
    <scope>NUCLEOTIDE SEQUENCE [LARGE SCALE GENOMIC DNA]</scope>
    <source>
        <strain evidence="1 2">L21-RPul-D2</strain>
    </source>
</reference>
<evidence type="ECO:0000313" key="2">
    <source>
        <dbReference type="Proteomes" id="UP000018680"/>
    </source>
</evidence>